<evidence type="ECO:0008006" key="4">
    <source>
        <dbReference type="Google" id="ProtNLM"/>
    </source>
</evidence>
<gene>
    <name evidence="2" type="ORF">ACFOEE_06815</name>
</gene>
<evidence type="ECO:0000313" key="3">
    <source>
        <dbReference type="Proteomes" id="UP001595453"/>
    </source>
</evidence>
<organism evidence="2 3">
    <name type="scientific">Pseudoalteromonas fenneropenaei</name>
    <dbReference type="NCBI Taxonomy" id="1737459"/>
    <lineage>
        <taxon>Bacteria</taxon>
        <taxon>Pseudomonadati</taxon>
        <taxon>Pseudomonadota</taxon>
        <taxon>Gammaproteobacteria</taxon>
        <taxon>Alteromonadales</taxon>
        <taxon>Pseudoalteromonadaceae</taxon>
        <taxon>Pseudoalteromonas</taxon>
    </lineage>
</organism>
<evidence type="ECO:0000256" key="1">
    <source>
        <dbReference type="SAM" id="Phobius"/>
    </source>
</evidence>
<proteinExistence type="predicted"/>
<keyword evidence="3" id="KW-1185">Reference proteome</keyword>
<keyword evidence="1" id="KW-0812">Transmembrane</keyword>
<comment type="caution">
    <text evidence="2">The sequence shown here is derived from an EMBL/GenBank/DDBJ whole genome shotgun (WGS) entry which is preliminary data.</text>
</comment>
<protein>
    <recommendedName>
        <fullName evidence="4">Phage shock protein B</fullName>
    </recommendedName>
</protein>
<keyword evidence="1" id="KW-0472">Membrane</keyword>
<accession>A0ABV7CHY9</accession>
<dbReference type="Proteomes" id="UP001595453">
    <property type="component" value="Unassembled WGS sequence"/>
</dbReference>
<dbReference type="RefSeq" id="WP_377122395.1">
    <property type="nucleotide sequence ID" value="NZ_JBHRSD010000011.1"/>
</dbReference>
<feature type="transmembrane region" description="Helical" evidence="1">
    <location>
        <begin position="6"/>
        <end position="24"/>
    </location>
</feature>
<reference evidence="3" key="1">
    <citation type="journal article" date="2019" name="Int. J. Syst. Evol. Microbiol.">
        <title>The Global Catalogue of Microorganisms (GCM) 10K type strain sequencing project: providing services to taxonomists for standard genome sequencing and annotation.</title>
        <authorList>
            <consortium name="The Broad Institute Genomics Platform"/>
            <consortium name="The Broad Institute Genome Sequencing Center for Infectious Disease"/>
            <person name="Wu L."/>
            <person name="Ma J."/>
        </authorList>
    </citation>
    <scope>NUCLEOTIDE SEQUENCE [LARGE SCALE GENOMIC DNA]</scope>
    <source>
        <strain evidence="3">KCTC 42730</strain>
    </source>
</reference>
<name>A0ABV7CHY9_9GAMM</name>
<keyword evidence="1" id="KW-1133">Transmembrane helix</keyword>
<dbReference type="EMBL" id="JBHRSD010000011">
    <property type="protein sequence ID" value="MFC3032224.1"/>
    <property type="molecule type" value="Genomic_DNA"/>
</dbReference>
<evidence type="ECO:0000313" key="2">
    <source>
        <dbReference type="EMBL" id="MFC3032224.1"/>
    </source>
</evidence>
<sequence>MAGTTMVFLIVAICVISGVFGEVLKRFIEYKKLQQNQNFNAAGNEQLNKEIAELKARVQVLEQIVTDEGYQVKQQFKSL</sequence>